<dbReference type="InterPro" id="IPR027417">
    <property type="entry name" value="P-loop_NTPase"/>
</dbReference>
<dbReference type="GO" id="GO:0005524">
    <property type="term" value="F:ATP binding"/>
    <property type="evidence" value="ECO:0007669"/>
    <property type="project" value="UniProtKB-KW"/>
</dbReference>
<keyword evidence="2" id="KW-1003">Cell membrane</keyword>
<dbReference type="PANTHER" id="PTHR43166">
    <property type="entry name" value="AMINO ACID IMPORT ATP-BINDING PROTEIN"/>
    <property type="match status" value="1"/>
</dbReference>
<dbReference type="GO" id="GO:0016020">
    <property type="term" value="C:membrane"/>
    <property type="evidence" value="ECO:0007669"/>
    <property type="project" value="InterPro"/>
</dbReference>
<dbReference type="Gene3D" id="3.40.50.300">
    <property type="entry name" value="P-loop containing nucleotide triphosphate hydrolases"/>
    <property type="match status" value="1"/>
</dbReference>
<evidence type="ECO:0000313" key="9">
    <source>
        <dbReference type="Proteomes" id="UP000465304"/>
    </source>
</evidence>
<dbReference type="RefSeq" id="WP_163890738.1">
    <property type="nucleotide sequence ID" value="NZ_BLLB01000002.1"/>
</dbReference>
<feature type="domain" description="ABC transporter" evidence="7">
    <location>
        <begin position="24"/>
        <end position="269"/>
    </location>
</feature>
<evidence type="ECO:0000256" key="5">
    <source>
        <dbReference type="ARBA" id="ARBA00022967"/>
    </source>
</evidence>
<comment type="caution">
    <text evidence="8">The sequence shown here is derived from an EMBL/GenBank/DDBJ whole genome shotgun (WGS) entry which is preliminary data.</text>
</comment>
<proteinExistence type="predicted"/>
<protein>
    <submittedName>
        <fullName evidence="8">Phosphate-import ATP-binding protein PhnC</fullName>
    </submittedName>
</protein>
<evidence type="ECO:0000256" key="6">
    <source>
        <dbReference type="ARBA" id="ARBA00023136"/>
    </source>
</evidence>
<dbReference type="InterPro" id="IPR003439">
    <property type="entry name" value="ABC_transporter-like_ATP-bd"/>
</dbReference>
<evidence type="ECO:0000256" key="2">
    <source>
        <dbReference type="ARBA" id="ARBA00022475"/>
    </source>
</evidence>
<evidence type="ECO:0000259" key="7">
    <source>
        <dbReference type="PROSITE" id="PS50893"/>
    </source>
</evidence>
<name>A0A7I9ZR55_9MYCO</name>
<organism evidence="8 9">
    <name type="scientific">Mycolicibacterium hippocampi</name>
    <dbReference type="NCBI Taxonomy" id="659824"/>
    <lineage>
        <taxon>Bacteria</taxon>
        <taxon>Bacillati</taxon>
        <taxon>Actinomycetota</taxon>
        <taxon>Actinomycetes</taxon>
        <taxon>Mycobacteriales</taxon>
        <taxon>Mycobacteriaceae</taxon>
        <taxon>Mycolicibacterium</taxon>
    </lineage>
</organism>
<dbReference type="InterPro" id="IPR017871">
    <property type="entry name" value="ABC_transporter-like_CS"/>
</dbReference>
<dbReference type="SMART" id="SM00382">
    <property type="entry name" value="AAA"/>
    <property type="match status" value="1"/>
</dbReference>
<dbReference type="PROSITE" id="PS00211">
    <property type="entry name" value="ABC_TRANSPORTER_1"/>
    <property type="match status" value="1"/>
</dbReference>
<keyword evidence="1" id="KW-0813">Transport</keyword>
<dbReference type="InterPro" id="IPR012693">
    <property type="entry name" value="ABC_transpr_PhnC"/>
</dbReference>
<gene>
    <name evidence="8" type="primary">phnC</name>
    <name evidence="8" type="ORF">MHIP_37100</name>
</gene>
<keyword evidence="6" id="KW-0472">Membrane</keyword>
<evidence type="ECO:0000313" key="8">
    <source>
        <dbReference type="EMBL" id="GFH03227.1"/>
    </source>
</evidence>
<dbReference type="CDD" id="cd03256">
    <property type="entry name" value="ABC_PhnC_transporter"/>
    <property type="match status" value="1"/>
</dbReference>
<keyword evidence="3" id="KW-0547">Nucleotide-binding</keyword>
<dbReference type="Proteomes" id="UP000465304">
    <property type="component" value="Unassembled WGS sequence"/>
</dbReference>
<dbReference type="SUPFAM" id="SSF52540">
    <property type="entry name" value="P-loop containing nucleoside triphosphate hydrolases"/>
    <property type="match status" value="1"/>
</dbReference>
<dbReference type="InterPro" id="IPR050086">
    <property type="entry name" value="MetN_ABC_transporter-like"/>
</dbReference>
<keyword evidence="4 8" id="KW-0067">ATP-binding</keyword>
<evidence type="ECO:0000256" key="3">
    <source>
        <dbReference type="ARBA" id="ARBA00022741"/>
    </source>
</evidence>
<accession>A0A7I9ZR55</accession>
<dbReference type="PROSITE" id="PS50893">
    <property type="entry name" value="ABC_TRANSPORTER_2"/>
    <property type="match status" value="1"/>
</dbReference>
<dbReference type="EMBL" id="BLLB01000002">
    <property type="protein sequence ID" value="GFH03227.1"/>
    <property type="molecule type" value="Genomic_DNA"/>
</dbReference>
<dbReference type="InterPro" id="IPR003593">
    <property type="entry name" value="AAA+_ATPase"/>
</dbReference>
<sequence length="270" mass="28871">MAAPAGVSADAASSRSRSEATTAIDVTNLTVRYRRNSAAALSGVDLRVPDGQTVALIGTNGAGKSTLLRCLVRLIEPAEGTITITGRPVTGASRRALRSIRQDVGFVFQRFQLIPRLSVFHNVVHGAMGRRSSRCAWPLTSPDDVRSEAMESLRRVGLDGYADRRAETLSGGQQQRVAIARMLMQRPQLILADEPVASLDPVSAKSVLDLLASVAAERGVTVVMALHQVQLALEYADRVVGLHDGVMEFDNAAADCDAAQLDAVYRAAPR</sequence>
<keyword evidence="9" id="KW-1185">Reference proteome</keyword>
<reference evidence="8 9" key="1">
    <citation type="journal article" date="2019" name="Emerg. Microbes Infect.">
        <title>Comprehensive subspecies identification of 175 nontuberculous mycobacteria species based on 7547 genomic profiles.</title>
        <authorList>
            <person name="Matsumoto Y."/>
            <person name="Kinjo T."/>
            <person name="Motooka D."/>
            <person name="Nabeya D."/>
            <person name="Jung N."/>
            <person name="Uechi K."/>
            <person name="Horii T."/>
            <person name="Iida T."/>
            <person name="Fujita J."/>
            <person name="Nakamura S."/>
        </authorList>
    </citation>
    <scope>NUCLEOTIDE SEQUENCE [LARGE SCALE GENOMIC DNA]</scope>
    <source>
        <strain evidence="8 9">JCM 30996</strain>
    </source>
</reference>
<dbReference type="GO" id="GO:0016887">
    <property type="term" value="F:ATP hydrolysis activity"/>
    <property type="evidence" value="ECO:0007669"/>
    <property type="project" value="InterPro"/>
</dbReference>
<dbReference type="AlphaFoldDB" id="A0A7I9ZR55"/>
<keyword evidence="5" id="KW-1278">Translocase</keyword>
<dbReference type="Pfam" id="PF00005">
    <property type="entry name" value="ABC_tran"/>
    <property type="match status" value="1"/>
</dbReference>
<evidence type="ECO:0000256" key="1">
    <source>
        <dbReference type="ARBA" id="ARBA00022448"/>
    </source>
</evidence>
<evidence type="ECO:0000256" key="4">
    <source>
        <dbReference type="ARBA" id="ARBA00022840"/>
    </source>
</evidence>
<dbReference type="GO" id="GO:0015416">
    <property type="term" value="F:ABC-type phosphonate transporter activity"/>
    <property type="evidence" value="ECO:0007669"/>
    <property type="project" value="InterPro"/>
</dbReference>